<dbReference type="PROSITE" id="PS00211">
    <property type="entry name" value="ABC_TRANSPORTER_1"/>
    <property type="match status" value="2"/>
</dbReference>
<dbReference type="SMART" id="SM00382">
    <property type="entry name" value="AAA"/>
    <property type="match status" value="2"/>
</dbReference>
<dbReference type="GO" id="GO:0005737">
    <property type="term" value="C:cytoplasm"/>
    <property type="evidence" value="ECO:0007669"/>
    <property type="project" value="UniProtKB-SubCell"/>
</dbReference>
<keyword evidence="6" id="KW-0547">Nucleotide-binding</keyword>
<keyword evidence="4" id="KW-0963">Cytoplasm</keyword>
<evidence type="ECO:0000256" key="1">
    <source>
        <dbReference type="ARBA" id="ARBA00004496"/>
    </source>
</evidence>
<dbReference type="GO" id="GO:0006338">
    <property type="term" value="P:chromatin remodeling"/>
    <property type="evidence" value="ECO:0007669"/>
    <property type="project" value="UniProtKB-ARBA"/>
</dbReference>
<dbReference type="GO" id="GO:0005524">
    <property type="term" value="F:ATP binding"/>
    <property type="evidence" value="ECO:0007669"/>
    <property type="project" value="UniProtKB-KW"/>
</dbReference>
<evidence type="ECO:0000256" key="7">
    <source>
        <dbReference type="ARBA" id="ARBA00022840"/>
    </source>
</evidence>
<evidence type="ECO:0000256" key="4">
    <source>
        <dbReference type="ARBA" id="ARBA00022490"/>
    </source>
</evidence>
<dbReference type="PANTHER" id="PTHR19211:SF14">
    <property type="entry name" value="ATP-BINDING CASSETTE SUB-FAMILY F MEMBER 1"/>
    <property type="match status" value="1"/>
</dbReference>
<dbReference type="SUPFAM" id="SSF48371">
    <property type="entry name" value="ARM repeat"/>
    <property type="match status" value="1"/>
</dbReference>
<feature type="domain" description="ABC transporter" evidence="9">
    <location>
        <begin position="486"/>
        <end position="710"/>
    </location>
</feature>
<evidence type="ECO:0000313" key="11">
    <source>
        <dbReference type="Proteomes" id="UP001276659"/>
    </source>
</evidence>
<keyword evidence="5" id="KW-0677">Repeat</keyword>
<dbReference type="InterPro" id="IPR003593">
    <property type="entry name" value="AAA+_ATPase"/>
</dbReference>
<evidence type="ECO:0000256" key="2">
    <source>
        <dbReference type="ARBA" id="ARBA00011054"/>
    </source>
</evidence>
<organism evidence="10 11">
    <name type="scientific">Lepraria neglecta</name>
    <dbReference type="NCBI Taxonomy" id="209136"/>
    <lineage>
        <taxon>Eukaryota</taxon>
        <taxon>Fungi</taxon>
        <taxon>Dikarya</taxon>
        <taxon>Ascomycota</taxon>
        <taxon>Pezizomycotina</taxon>
        <taxon>Lecanoromycetes</taxon>
        <taxon>OSLEUM clade</taxon>
        <taxon>Lecanoromycetidae</taxon>
        <taxon>Lecanorales</taxon>
        <taxon>Lecanorineae</taxon>
        <taxon>Stereocaulaceae</taxon>
        <taxon>Lepraria</taxon>
    </lineage>
</organism>
<proteinExistence type="inferred from homology"/>
<feature type="compositionally biased region" description="Basic residues" evidence="8">
    <location>
        <begin position="1072"/>
        <end position="1081"/>
    </location>
</feature>
<evidence type="ECO:0000256" key="8">
    <source>
        <dbReference type="SAM" id="MobiDB-lite"/>
    </source>
</evidence>
<dbReference type="Gene3D" id="1.25.10.10">
    <property type="entry name" value="Leucine-rich Repeat Variant"/>
    <property type="match status" value="1"/>
</dbReference>
<dbReference type="EMBL" id="JASNWA010000011">
    <property type="protein sequence ID" value="KAK3167712.1"/>
    <property type="molecule type" value="Genomic_DNA"/>
</dbReference>
<dbReference type="Proteomes" id="UP001276659">
    <property type="component" value="Unassembled WGS sequence"/>
</dbReference>
<dbReference type="SMART" id="SM00298">
    <property type="entry name" value="CHROMO"/>
    <property type="match status" value="1"/>
</dbReference>
<dbReference type="CDD" id="cd18626">
    <property type="entry name" value="CD_eEF3"/>
    <property type="match status" value="1"/>
</dbReference>
<dbReference type="InterPro" id="IPR016024">
    <property type="entry name" value="ARM-type_fold"/>
</dbReference>
<dbReference type="InterPro" id="IPR016197">
    <property type="entry name" value="Chromo-like_dom_sf"/>
</dbReference>
<reference evidence="10" key="1">
    <citation type="submission" date="2022-11" db="EMBL/GenBank/DDBJ databases">
        <title>Chromosomal genome sequence assembly and mating type (MAT) locus characterization of the leprose asexual lichenized fungus Lepraria neglecta (Nyl.) Erichsen.</title>
        <authorList>
            <person name="Allen J.L."/>
            <person name="Pfeffer B."/>
        </authorList>
    </citation>
    <scope>NUCLEOTIDE SEQUENCE</scope>
    <source>
        <strain evidence="10">Allen 5258</strain>
    </source>
</reference>
<comment type="caution">
    <text evidence="10">The sequence shown here is derived from an EMBL/GenBank/DDBJ whole genome shotgun (WGS) entry which is preliminary data.</text>
</comment>
<dbReference type="FunFam" id="3.40.50.300:FF:000193">
    <property type="entry name" value="Probable Elongation factor 3"/>
    <property type="match status" value="1"/>
</dbReference>
<dbReference type="InterPro" id="IPR017871">
    <property type="entry name" value="ABC_transporter-like_CS"/>
</dbReference>
<evidence type="ECO:0000256" key="5">
    <source>
        <dbReference type="ARBA" id="ARBA00022737"/>
    </source>
</evidence>
<evidence type="ECO:0000256" key="3">
    <source>
        <dbReference type="ARBA" id="ARBA00011353"/>
    </source>
</evidence>
<sequence>MPHLVSPPMLPTMITKSSTSSTVPPTFEEVSSLLTTIFAAKTSQDSIDAAYALTNLLIGSVGFRGFRAYGILDEIKKAAADKKDGSRRESAMNLLGALFEKFPPAQPISEVIFLLQDGGVVAPALDALADKGQVVKAAAQYALDALFVNLSPEALVAGLIPVLTQYLGKRTGKWQGTVGAYQLLEKMAEIAKMGFESKEKEKIKDLLREAIGKKLAGLIPVVEAGMHDLKAEVSKQALKTMTALTTLLSNDDVAPRIPLLIKTMQNPSTETLQKAIHALSQTTFVAIVTSPVLALLTPLLERSLNTPTTSQEVLRQTVVVVENLTKLVHDPIEARTFLPKLKPGVQGVKDRASLPEVRELATRSLQVIRTAMKDDDGNVESGQIAPTTTEDVVKALEKEIKIQGGIVRDPGDVELFKLTKEYISEMVKEDVNLREVSRTQSCTSRYLQELFNPGQADAVAEALEKYFVDEDHRKFGQPIKADTGEVEIVNTDFSLAYGGMLLLSHTNITLHKGHRYGLCGRNGAGKSTLMRSIAEGKLEGFPSKDQLRTCFVEHNQGEDADLSILEFVSKDPELAASGKERISEVLSEVGFTAGPNGRQSEKVGSLSGGWKMKLALARAMLMGADVLLLDEPTNHLDVGNVKWLEEYLKSHTEITSLIVSHDSGFLDNVCTDIYHYESKKLVCYPGNLAAFVRVKPEAKSYYTLSASQVQFKFPNPGILTGVKSSTRAIIRMQNCTYTYPGASKPSLQDVSCALTLSSRTAIIGANGAGKSTLIKLLTGETIPQTGRVEKHPNLRIGYIKQHALEHVEMHMEKTPNQYLQWRYANGDDREVLMKQTRVLTPEDQAQMEKFVELPGLGQRRVENLMGRQKYKKTFQYEVKWVGMLPKNNTQISRETLLELGFDKLVQEFDDHEASREGLGFRQLEPKVISKHFEDIGLDPEIANHNEISGLSGGQKVKVVLAGAMWNNPHLLVLDEPTNYLDRDSLGGLAVAIREYKGGVVMISHNEEFVGALCPEQWHVADGRVTHKGHLAVSMDRFEDSRPGSSAASSVVSSATASAVNSGAEDGGDMKFKVKRKTKKLTRAQMKDREVRRRLRHIEWLNSPKGTPHPPDTDDEA</sequence>
<dbReference type="PROSITE" id="PS50893">
    <property type="entry name" value="ABC_TRANSPORTER_2"/>
    <property type="match status" value="2"/>
</dbReference>
<evidence type="ECO:0000256" key="6">
    <source>
        <dbReference type="ARBA" id="ARBA00022741"/>
    </source>
</evidence>
<dbReference type="PANTHER" id="PTHR19211">
    <property type="entry name" value="ATP-BINDING TRANSPORT PROTEIN-RELATED"/>
    <property type="match status" value="1"/>
</dbReference>
<gene>
    <name evidence="10" type="ORF">OEA41_010840</name>
</gene>
<dbReference type="FunFam" id="1.25.10.10:FF:000076">
    <property type="entry name" value="Elongation factor 3"/>
    <property type="match status" value="1"/>
</dbReference>
<keyword evidence="11" id="KW-1185">Reference proteome</keyword>
<comment type="similarity">
    <text evidence="2">Belongs to the ABC transporter superfamily. ABCF family. EF3 subfamily.</text>
</comment>
<dbReference type="AlphaFoldDB" id="A0AAE0DE83"/>
<dbReference type="SUPFAM" id="SSF52540">
    <property type="entry name" value="P-loop containing nucleoside triphosphate hydrolases"/>
    <property type="match status" value="2"/>
</dbReference>
<dbReference type="CDD" id="cd03221">
    <property type="entry name" value="ABCF_EF-3"/>
    <property type="match status" value="1"/>
</dbReference>
<dbReference type="InterPro" id="IPR003439">
    <property type="entry name" value="ABC_transporter-like_ATP-bd"/>
</dbReference>
<accession>A0AAE0DE83</accession>
<dbReference type="InterPro" id="IPR015688">
    <property type="entry name" value="eEF3_ABC2_chromodomain-like"/>
</dbReference>
<dbReference type="Pfam" id="PF24987">
    <property type="entry name" value="HEAT_EF3_N"/>
    <property type="match status" value="1"/>
</dbReference>
<comment type="subcellular location">
    <subcellularLocation>
        <location evidence="1">Cytoplasm</location>
    </subcellularLocation>
</comment>
<dbReference type="InterPro" id="IPR011989">
    <property type="entry name" value="ARM-like"/>
</dbReference>
<dbReference type="Pfam" id="PF00005">
    <property type="entry name" value="ABC_tran"/>
    <property type="match status" value="3"/>
</dbReference>
<protein>
    <recommendedName>
        <fullName evidence="9">ABC transporter domain-containing protein</fullName>
    </recommendedName>
</protein>
<dbReference type="InterPro" id="IPR027417">
    <property type="entry name" value="P-loop_NTPase"/>
</dbReference>
<feature type="domain" description="ABC transporter" evidence="9">
    <location>
        <begin position="730"/>
        <end position="1046"/>
    </location>
</feature>
<dbReference type="InterPro" id="IPR000953">
    <property type="entry name" value="Chromo/chromo_shadow_dom"/>
</dbReference>
<evidence type="ECO:0000313" key="10">
    <source>
        <dbReference type="EMBL" id="KAK3167712.1"/>
    </source>
</evidence>
<dbReference type="FunFam" id="2.40.50.990:FF:000002">
    <property type="entry name" value="mRNA export factor elf1"/>
    <property type="match status" value="1"/>
</dbReference>
<comment type="subunit">
    <text evidence="3">Component of the NuA4 histone acetyltransferase complex.</text>
</comment>
<dbReference type="SUPFAM" id="SSF54160">
    <property type="entry name" value="Chromo domain-like"/>
    <property type="match status" value="1"/>
</dbReference>
<dbReference type="InterPro" id="IPR050611">
    <property type="entry name" value="ABCF"/>
</dbReference>
<keyword evidence="7" id="KW-0067">ATP-binding</keyword>
<name>A0AAE0DE83_9LECA</name>
<dbReference type="Gene3D" id="2.40.50.990">
    <property type="match status" value="1"/>
</dbReference>
<feature type="region of interest" description="Disordered" evidence="8">
    <location>
        <begin position="1038"/>
        <end position="1116"/>
    </location>
</feature>
<dbReference type="Pfam" id="PF24984">
    <property type="entry name" value="HEAT_EF3_GNC1"/>
    <property type="match status" value="1"/>
</dbReference>
<dbReference type="GO" id="GO:0016887">
    <property type="term" value="F:ATP hydrolysis activity"/>
    <property type="evidence" value="ECO:0007669"/>
    <property type="project" value="InterPro"/>
</dbReference>
<dbReference type="GO" id="GO:0006412">
    <property type="term" value="P:translation"/>
    <property type="evidence" value="ECO:0007669"/>
    <property type="project" value="UniProtKB-ARBA"/>
</dbReference>
<dbReference type="InterPro" id="IPR047038">
    <property type="entry name" value="eEF3_chromodomain-like_sf"/>
</dbReference>
<feature type="compositionally biased region" description="Low complexity" evidence="8">
    <location>
        <begin position="1044"/>
        <end position="1063"/>
    </location>
</feature>
<evidence type="ECO:0000259" key="9">
    <source>
        <dbReference type="PROSITE" id="PS50893"/>
    </source>
</evidence>
<dbReference type="Gene3D" id="3.40.50.300">
    <property type="entry name" value="P-loop containing nucleotide triphosphate hydrolases"/>
    <property type="match status" value="2"/>
</dbReference>